<evidence type="ECO:0000259" key="1">
    <source>
        <dbReference type="PROSITE" id="PS50013"/>
    </source>
</evidence>
<dbReference type="Pfam" id="PF00385">
    <property type="entry name" value="Chromo"/>
    <property type="match status" value="1"/>
</dbReference>
<dbReference type="EMBL" id="CAKLBY020000086">
    <property type="protein sequence ID" value="CAK7925419.1"/>
    <property type="molecule type" value="Genomic_DNA"/>
</dbReference>
<sequence>MVDSGGGQRFLLERILSHRDVNGVRTIYLVRWRGYSPAWDRWEPRAQLIVDFMVLVKTCDETNPLR</sequence>
<accession>A0AAV1TSQ8</accession>
<dbReference type="AlphaFoldDB" id="A0AAV1TSQ8"/>
<dbReference type="Gene3D" id="2.40.50.40">
    <property type="match status" value="1"/>
</dbReference>
<dbReference type="InterPro" id="IPR000953">
    <property type="entry name" value="Chromo/chromo_shadow_dom"/>
</dbReference>
<proteinExistence type="predicted"/>
<dbReference type="Proteomes" id="UP001162060">
    <property type="component" value="Unassembled WGS sequence"/>
</dbReference>
<feature type="domain" description="Chromo" evidence="1">
    <location>
        <begin position="10"/>
        <end position="66"/>
    </location>
</feature>
<dbReference type="InterPro" id="IPR023780">
    <property type="entry name" value="Chromo_domain"/>
</dbReference>
<evidence type="ECO:0000313" key="2">
    <source>
        <dbReference type="EMBL" id="CAK7925419.1"/>
    </source>
</evidence>
<name>A0AAV1TSQ8_9STRA</name>
<dbReference type="InterPro" id="IPR016197">
    <property type="entry name" value="Chromo-like_dom_sf"/>
</dbReference>
<reference evidence="2" key="1">
    <citation type="submission" date="2024-01" db="EMBL/GenBank/DDBJ databases">
        <authorList>
            <person name="Webb A."/>
        </authorList>
    </citation>
    <scope>NUCLEOTIDE SEQUENCE</scope>
    <source>
        <strain evidence="2">Pm1</strain>
    </source>
</reference>
<comment type="caution">
    <text evidence="2">The sequence shown here is derived from an EMBL/GenBank/DDBJ whole genome shotgun (WGS) entry which is preliminary data.</text>
</comment>
<dbReference type="PROSITE" id="PS50013">
    <property type="entry name" value="CHROMO_2"/>
    <property type="match status" value="1"/>
</dbReference>
<gene>
    <name evidence="2" type="ORF">PM001_LOCUS10569</name>
</gene>
<dbReference type="SUPFAM" id="SSF54160">
    <property type="entry name" value="Chromo domain-like"/>
    <property type="match status" value="1"/>
</dbReference>
<organism evidence="2 3">
    <name type="scientific">Peronospora matthiolae</name>
    <dbReference type="NCBI Taxonomy" id="2874970"/>
    <lineage>
        <taxon>Eukaryota</taxon>
        <taxon>Sar</taxon>
        <taxon>Stramenopiles</taxon>
        <taxon>Oomycota</taxon>
        <taxon>Peronosporomycetes</taxon>
        <taxon>Peronosporales</taxon>
        <taxon>Peronosporaceae</taxon>
        <taxon>Peronospora</taxon>
    </lineage>
</organism>
<dbReference type="CDD" id="cd00024">
    <property type="entry name" value="CD_CSD"/>
    <property type="match status" value="1"/>
</dbReference>
<protein>
    <recommendedName>
        <fullName evidence="1">Chromo domain-containing protein</fullName>
    </recommendedName>
</protein>
<evidence type="ECO:0000313" key="3">
    <source>
        <dbReference type="Proteomes" id="UP001162060"/>
    </source>
</evidence>
<dbReference type="SMART" id="SM00298">
    <property type="entry name" value="CHROMO"/>
    <property type="match status" value="1"/>
</dbReference>